<reference evidence="4" key="1">
    <citation type="submission" date="2021-02" db="EMBL/GenBank/DDBJ databases">
        <authorList>
            <person name="Dougan E. K."/>
            <person name="Rhodes N."/>
            <person name="Thang M."/>
            <person name="Chan C."/>
        </authorList>
    </citation>
    <scope>NUCLEOTIDE SEQUENCE</scope>
</reference>
<comment type="caution">
    <text evidence="4">The sequence shown here is derived from an EMBL/GenBank/DDBJ whole genome shotgun (WGS) entry which is preliminary data.</text>
</comment>
<evidence type="ECO:0000313" key="3">
    <source>
        <dbReference type="EMBL" id="CAE8594287.1"/>
    </source>
</evidence>
<gene>
    <name evidence="3" type="ORF">PGLA1383_LOCUS12845</name>
    <name evidence="4" type="ORF">PGLA2088_LOCUS49387</name>
</gene>
<dbReference type="Pfam" id="PF00856">
    <property type="entry name" value="SET"/>
    <property type="match status" value="1"/>
</dbReference>
<dbReference type="AlphaFoldDB" id="A0A813LUV5"/>
<accession>A0A813LUV5</accession>
<dbReference type="Proteomes" id="UP000654075">
    <property type="component" value="Unassembled WGS sequence"/>
</dbReference>
<feature type="domain" description="SET" evidence="2">
    <location>
        <begin position="101"/>
        <end position="249"/>
    </location>
</feature>
<dbReference type="GO" id="GO:0005634">
    <property type="term" value="C:nucleus"/>
    <property type="evidence" value="ECO:0007669"/>
    <property type="project" value="TreeGrafter"/>
</dbReference>
<sequence>MWPSAPRGTLLQPKFDSSQKTVFWTVVASRNLSKPSGDGSGRASPLRPSRWAQPLLGAASGWAACRARRQKYAENGGVRDSLEGAESSDDCRRNAASDSDLDFVLAETTDGRGRCLRTTRALPAGHVIIQEKPLFVWPSGWTTRRIAIQLQQLSPDVRQDLLSLSQAPPPLAGHDGEDVSDGAGGGLLSVLRANAVMLQQGGGAVCLTVSRANHSCQPNALLAPEASGEVRIVLLRALEVGEEVLVSYLSGDDLLRPTLQRQRELQRGPWGFCCSCPRCSAPDDVRCLRCPVCALGLLRPHARRASPQVGAVAGLPSGEVWICDGAGGGGLCCRLEVEAEAAAETSTSRSPSSSGEGSGGARIRTSNAPTPPKLEDFDFGELELAWEQRLAQGPLLSSDALLQVWADVSRASLLASTHWVAFRAAQEASKVLLARGRFAAAGAAAKHVARFVHRVHCGAISLVRLEAVALRAEAAAAFAVRAEAVGRTESAARARQIAKLLAEAGLAEAALVLGESHELVERLRQLESGDASSGQGKTSTSPKALSSRAARAAVWDSLS</sequence>
<feature type="region of interest" description="Disordered" evidence="1">
    <location>
        <begin position="343"/>
        <end position="371"/>
    </location>
</feature>
<dbReference type="PROSITE" id="PS50280">
    <property type="entry name" value="SET"/>
    <property type="match status" value="1"/>
</dbReference>
<dbReference type="PANTHER" id="PTHR12197:SF251">
    <property type="entry name" value="EG:BACR7C10.4 PROTEIN"/>
    <property type="match status" value="1"/>
</dbReference>
<dbReference type="InterPro" id="IPR046341">
    <property type="entry name" value="SET_dom_sf"/>
</dbReference>
<dbReference type="Gene3D" id="2.170.270.10">
    <property type="entry name" value="SET domain"/>
    <property type="match status" value="1"/>
</dbReference>
<organism evidence="4 5">
    <name type="scientific">Polarella glacialis</name>
    <name type="common">Dinoflagellate</name>
    <dbReference type="NCBI Taxonomy" id="89957"/>
    <lineage>
        <taxon>Eukaryota</taxon>
        <taxon>Sar</taxon>
        <taxon>Alveolata</taxon>
        <taxon>Dinophyceae</taxon>
        <taxon>Suessiales</taxon>
        <taxon>Suessiaceae</taxon>
        <taxon>Polarella</taxon>
    </lineage>
</organism>
<feature type="compositionally biased region" description="Polar residues" evidence="1">
    <location>
        <begin position="530"/>
        <end position="544"/>
    </location>
</feature>
<name>A0A813LUV5_POLGL</name>
<evidence type="ECO:0000313" key="4">
    <source>
        <dbReference type="EMBL" id="CAE8738896.1"/>
    </source>
</evidence>
<proteinExistence type="predicted"/>
<dbReference type="CDD" id="cd20071">
    <property type="entry name" value="SET_SMYD"/>
    <property type="match status" value="1"/>
</dbReference>
<dbReference type="OrthoDB" id="437730at2759"/>
<keyword evidence="6" id="KW-1185">Reference proteome</keyword>
<dbReference type="SMART" id="SM00317">
    <property type="entry name" value="SET"/>
    <property type="match status" value="1"/>
</dbReference>
<dbReference type="EMBL" id="CAJNNW010037020">
    <property type="protein sequence ID" value="CAE8738896.1"/>
    <property type="molecule type" value="Genomic_DNA"/>
</dbReference>
<evidence type="ECO:0000259" key="2">
    <source>
        <dbReference type="PROSITE" id="PS50280"/>
    </source>
</evidence>
<evidence type="ECO:0000256" key="1">
    <source>
        <dbReference type="SAM" id="MobiDB-lite"/>
    </source>
</evidence>
<dbReference type="InterPro" id="IPR001214">
    <property type="entry name" value="SET_dom"/>
</dbReference>
<feature type="compositionally biased region" description="Low complexity" evidence="1">
    <location>
        <begin position="343"/>
        <end position="355"/>
    </location>
</feature>
<evidence type="ECO:0000313" key="6">
    <source>
        <dbReference type="Proteomes" id="UP000654075"/>
    </source>
</evidence>
<evidence type="ECO:0000313" key="5">
    <source>
        <dbReference type="Proteomes" id="UP000626109"/>
    </source>
</evidence>
<protein>
    <recommendedName>
        <fullName evidence="2">SET domain-containing protein</fullName>
    </recommendedName>
</protein>
<dbReference type="InterPro" id="IPR050869">
    <property type="entry name" value="H3K4_H4K5_MeTrfase"/>
</dbReference>
<dbReference type="SUPFAM" id="SSF82199">
    <property type="entry name" value="SET domain"/>
    <property type="match status" value="1"/>
</dbReference>
<dbReference type="EMBL" id="CAJNNV010006932">
    <property type="protein sequence ID" value="CAE8594287.1"/>
    <property type="molecule type" value="Genomic_DNA"/>
</dbReference>
<dbReference type="Proteomes" id="UP000626109">
    <property type="component" value="Unassembled WGS sequence"/>
</dbReference>
<dbReference type="PANTHER" id="PTHR12197">
    <property type="entry name" value="HISTONE-LYSINE N-METHYLTRANSFERASE SMYD"/>
    <property type="match status" value="1"/>
</dbReference>
<feature type="region of interest" description="Disordered" evidence="1">
    <location>
        <begin position="525"/>
        <end position="559"/>
    </location>
</feature>